<dbReference type="Pfam" id="PF00109">
    <property type="entry name" value="ketoacyl-synt"/>
    <property type="match status" value="1"/>
</dbReference>
<dbReference type="Gene3D" id="3.40.366.10">
    <property type="entry name" value="Malonyl-Coenzyme A Acyl Carrier Protein, domain 2"/>
    <property type="match status" value="1"/>
</dbReference>
<dbReference type="SMART" id="SM00824">
    <property type="entry name" value="PKS_TE"/>
    <property type="match status" value="1"/>
</dbReference>
<evidence type="ECO:0008006" key="11">
    <source>
        <dbReference type="Google" id="ProtNLM"/>
    </source>
</evidence>
<dbReference type="Gene3D" id="3.30.70.250">
    <property type="entry name" value="Malonyl-CoA ACP transacylase, ACP-binding"/>
    <property type="match status" value="1"/>
</dbReference>
<dbReference type="SMART" id="SM00827">
    <property type="entry name" value="PKS_AT"/>
    <property type="match status" value="1"/>
</dbReference>
<dbReference type="Pfam" id="PF02801">
    <property type="entry name" value="Ketoacyl-synt_C"/>
    <property type="match status" value="1"/>
</dbReference>
<feature type="domain" description="Carrier" evidence="7">
    <location>
        <begin position="1541"/>
        <end position="1616"/>
    </location>
</feature>
<dbReference type="InterPro" id="IPR001227">
    <property type="entry name" value="Ac_transferase_dom_sf"/>
</dbReference>
<dbReference type="InterPro" id="IPR020845">
    <property type="entry name" value="AMP-binding_CS"/>
</dbReference>
<dbReference type="InterPro" id="IPR023213">
    <property type="entry name" value="CAT-like_dom_sf"/>
</dbReference>
<dbReference type="SUPFAM" id="SSF52151">
    <property type="entry name" value="FabD/lysophospholipase-like"/>
    <property type="match status" value="1"/>
</dbReference>
<feature type="compositionally biased region" description="Basic and acidic residues" evidence="6">
    <location>
        <begin position="1522"/>
        <end position="1538"/>
    </location>
</feature>
<proteinExistence type="inferred from homology"/>
<dbReference type="InterPro" id="IPR001242">
    <property type="entry name" value="Condensation_dom"/>
</dbReference>
<evidence type="ECO:0000256" key="5">
    <source>
        <dbReference type="ARBA" id="ARBA00029443"/>
    </source>
</evidence>
<dbReference type="PROSITE" id="PS52004">
    <property type="entry name" value="KS3_2"/>
    <property type="match status" value="1"/>
</dbReference>
<evidence type="ECO:0000256" key="2">
    <source>
        <dbReference type="ARBA" id="ARBA00022450"/>
    </source>
</evidence>
<dbReference type="InterPro" id="IPR014030">
    <property type="entry name" value="Ketoacyl_synth_N"/>
</dbReference>
<dbReference type="InterPro" id="IPR009081">
    <property type="entry name" value="PP-bd_ACP"/>
</dbReference>
<dbReference type="Gene3D" id="3.30.70.3290">
    <property type="match status" value="1"/>
</dbReference>
<dbReference type="SUPFAM" id="SSF55048">
    <property type="entry name" value="Probable ACP-binding domain of malonyl-CoA ACP transacylase"/>
    <property type="match status" value="1"/>
</dbReference>
<keyword evidence="4" id="KW-0808">Transferase</keyword>
<dbReference type="RefSeq" id="WP_043670251.1">
    <property type="nucleotide sequence ID" value="NZ_BDCI01000017.1"/>
</dbReference>
<dbReference type="InterPro" id="IPR010071">
    <property type="entry name" value="AA_adenyl_dom"/>
</dbReference>
<dbReference type="SUPFAM" id="SSF53474">
    <property type="entry name" value="alpha/beta-Hydrolases"/>
    <property type="match status" value="1"/>
</dbReference>
<feature type="domain" description="Carrier" evidence="7">
    <location>
        <begin position="1"/>
        <end position="74"/>
    </location>
</feature>
<dbReference type="InterPro" id="IPR020802">
    <property type="entry name" value="TesA-like"/>
</dbReference>
<dbReference type="Gene3D" id="1.10.1200.10">
    <property type="entry name" value="ACP-like"/>
    <property type="match status" value="3"/>
</dbReference>
<evidence type="ECO:0000313" key="9">
    <source>
        <dbReference type="EMBL" id="KIA64277.1"/>
    </source>
</evidence>
<dbReference type="CDD" id="cd00833">
    <property type="entry name" value="PKS"/>
    <property type="match status" value="1"/>
</dbReference>
<reference evidence="9 10" key="1">
    <citation type="journal article" date="2014" name="Int. J. Syst. Evol. Microbiol.">
        <title>Nocardia vulneris sp. nov., isolated from wounds of human patients in North America.</title>
        <authorList>
            <person name="Lasker B.A."/>
            <person name="Bell M."/>
            <person name="Klenk H.P."/>
            <person name="Sproer C."/>
            <person name="Schumann C."/>
            <person name="Schumann P."/>
            <person name="Brown J.M."/>
        </authorList>
    </citation>
    <scope>NUCLEOTIDE SEQUENCE [LARGE SCALE GENOMIC DNA]</scope>
    <source>
        <strain evidence="9 10">W9851</strain>
    </source>
</reference>
<dbReference type="InterPro" id="IPR025110">
    <property type="entry name" value="AMP-bd_C"/>
</dbReference>
<dbReference type="Pfam" id="PF00668">
    <property type="entry name" value="Condensation"/>
    <property type="match status" value="1"/>
</dbReference>
<dbReference type="InterPro" id="IPR042099">
    <property type="entry name" value="ANL_N_sf"/>
</dbReference>
<keyword evidence="10" id="KW-1185">Reference proteome</keyword>
<dbReference type="Gene3D" id="3.30.300.30">
    <property type="match status" value="2"/>
</dbReference>
<dbReference type="Pfam" id="PF00550">
    <property type="entry name" value="PP-binding"/>
    <property type="match status" value="3"/>
</dbReference>
<sequence>MTATYSRLAELWTGLLELPAIALEDDLLATGASSLDISRFIYAIRREFGTTLSTQTVYDASTIAGLARALTRAAPADEQPCAEDTFVRLPRPQRLPLSSGQAALRYIERLNPASAAYHIPLTIRVPAVLDHTVLQAALDDCVTRHESLRTRYPLVAGKPCQLIVPAVDARVPCAVRTVATEQYDRVVTELTSAPFELAEQLPLRATLLRTSTTESVLLLVLHHISFDGWSVTPFCRDLAAAYAARANGHAPEFPPLPVHYADYAVWQQDRFGDATRPGAARRLDFWTTTLHGLPPEPRTLADRPRPPIPNGPAGTVQVVWPAELHTPLLALARARRATLFMVLATGLAAALTRRGGGTDIALGTAVAGRTDRIFEDVVGFFVNPLTLRVDTSGEPSFTELLTRVRGVTSAAFDNQDVPFERVVEAAAPARTAGRNPLFQTGLVLQGFPWPEIHLADVAAEVALPPTGWAKFDLYFEFREKRDATGAPSGLACTVEYSRELYDEQTVRDLLVEMRAVLDEALPEVSAATGNGHRPARGPTLAELFEREVAEHPDTVAVQAPDAELTYRQLDCRTAHLAHRLIAAGVGPDVLVGVALPRSAQRIVATLAVLRAGGAYLPLDLDYPRKRLEHIVRDAAPLLIIVGNDGAEKLSDLLPTAATWNAESLGPPDEPSGEFSAEHRSRPAHLACVLYTSGSTGRPKGVLLTHAGIASFALDSRFATSAHQRMLLHSPFGFDLSTYEMWVPLLHGGQVVVLPPGDADTPALARTIERERVTALWLTAATFQLIAAEEPGCLRQVRQVWAGGEAVPPESVRQVFAACPEIVVVDGYGPTEASTLVTCHAVHRADRLGATVPIGTAMDGVGTAVLDERLRPVAPGANGELYVSGARIARGYLNRPGLTATRFVADPAGAPGTRAYRTGDLVRTGTDGLLEYTGRADGQVKVRGRRIELGEVEHAMNRHPEIRQSAVVAEGNSPLERRLVGYFTTDGDLATATLRTYLADRLPRHLVPDRLIRLERLPLTPHAKIDRAALRAATGRRPRPETLATLFESRVAQHPTGTALSISGGGEVTYAALNEQANHLARLLVSRGAGPERVVALLLPRGRTLITAILAVAKSGAAFLPLDLDSPPDRIRFVLDDIRPRLVVRLDEGTGTECGAEEIVLDRTGGADRWPGHDLTDDERCAALALNQTAYVLYTSGSTGTPKGVLITHGGIAGLVRTAETQFRADESSRVLQLSSPGFDIGIMELCTSLLCGGTLVVAPAEQLRLGAPLIELCARQRVTHLMLAPTALSALPVDSLPSVRVLAVGAEAVPQSLAAQWAPGRIMLNGYGPTEATVCVTLSEPLDGSVVPPIGRPLPGVSCHILDDSLRPAASGEIGELYLSGPGVARGYVARPAVTAGRFVANPFEPPGARMYRTGDLVRAQDAGDLAYIGRADEQIKLNGVRIELGEIEAALGTHPAVHACAVTVREDRPGIRYLAAYFVAALGTAPTPAQLREQLRPVLPANMIPSRYVAVTELPRTLNGKIDRTALPEPQSDRSAESLDESSELAAEIRRMWCEVLGRDAVGLDEPFFEAGGTSLLLAQLQQRLTDLFDAEVDIADLFEYPTIRAFTAQHSRIPLRQPTSRADRATTEQRIAVVGMATRVPGAADIDQFWTMLTECAEGIVHGPADTDGFVAATGVPPGARVFDAEFFGYSPADAQRLDTQQRLFLPLAWAALEYAGYDPRALDRPVGVFAGAGLPYDWLRANDWRGQPDPAALQRIGLGNPLQFLSAHTAYRLGLRGPVVTVNTACSTSLVAVHLACESLVAGKCTMALAGGVSLRPDGETGYVYQEGGILSPDGRCRPFDADAQGTISTGGAGIVVLKRLADALADGDTIHAVLRGSAMNNDGDRKVGFTAPSVDGQAELLDAAYRSADVDPATIGYVQAHGTATALGDVVEVRALARVLGRSGGQARRCALGSVKSNIGHTDSAAGVIGLIAAILAVRHGRIPGVVHYRQPNPKLHLDRTPFYVNARTIPWETAEGAPRRAGVTAIGLGGTNAHVIVEQAAAPDPRPEPERPQILTISARDAVALRQASARLADQLRDVAGQSLADLAFTLQSGRHAFDHRHAVACRTVDEAIERLGENYTVAPACDKPKVAFLFPGGGSQFPAMGRTLYAEEPVYRAAFDECSELFRKRLGCDLHALLFHAETGDRTATLLRRPSLNFAAVVTTEVAVAALLASYGITPAALIGHSLGEFTAAHVAGVLTLPDVVDLVAARGLLCDKLPATAVVSVSLGEDEVRPMLDPALSIATVNSVRHCAISGPVDKLAELRERLHRNGIQVKSVPIDMGAHSAATDLIADEFARECARYRYSAPVIPLISGLSGDWTPTDEPFSPDYWVRHLRETIRFADGLDTVLTDPGLIAIQVGPGQALAQLTHMHPRCGADRLVLPTVVAEQTETDTAAELLARLWERGVDIDWDAVRHGARRRRVPLPTYPFVPDAGTAPAPLVTQPVAAPKHSPPDHFEQVLAELWRELIGVPEVRATDDFFQAGGDSHLAVVFRSRIKDALGVQVSAHAFLQYRTFGALLDQLRPAPAPRPAEAPVLITLQHGSPDRVPLYLVQAIGGTVYSYRDLVDCLGADRPVQAFRAYGIEPGEPVPATIAEAATRNVRALRAVHAGGPIVLGGHSSGGVLAHEMARQLLDTGEPVRLVALIDTTTFTDARKYNLRNAEDVLAAFESFRDTAPDAWRAFTTAMNDDANIRAVIVATNTAIREHEAATVAADLLYLRAAQTNAVFDPHPETEWRQLFSGRTTVHTVPGNHFTVLDRPHVTAVAQELRRALAVYDTDSAGAASPTPADLYALTPSGIRIGGLTLAQTIELIRATGGLPETTALDHHKHPIEHSEDRGRP</sequence>
<dbReference type="Gene3D" id="3.30.559.10">
    <property type="entry name" value="Chloramphenicol acetyltransferase-like domain"/>
    <property type="match status" value="1"/>
</dbReference>
<dbReference type="NCBIfam" id="TIGR01733">
    <property type="entry name" value="AA-adenyl-dom"/>
    <property type="match status" value="2"/>
</dbReference>
<dbReference type="Pfam" id="PF00698">
    <property type="entry name" value="Acyl_transf_1"/>
    <property type="match status" value="1"/>
</dbReference>
<dbReference type="InterPro" id="IPR016039">
    <property type="entry name" value="Thiolase-like"/>
</dbReference>
<dbReference type="Pfam" id="PF00975">
    <property type="entry name" value="Thioesterase"/>
    <property type="match status" value="1"/>
</dbReference>
<dbReference type="InterPro" id="IPR018201">
    <property type="entry name" value="Ketoacyl_synth_AS"/>
</dbReference>
<dbReference type="PROSITE" id="PS00606">
    <property type="entry name" value="KS3_1"/>
    <property type="match status" value="1"/>
</dbReference>
<dbReference type="SMART" id="SM00823">
    <property type="entry name" value="PKS_PP"/>
    <property type="match status" value="3"/>
</dbReference>
<dbReference type="Pfam" id="PF00501">
    <property type="entry name" value="AMP-binding"/>
    <property type="match status" value="2"/>
</dbReference>
<dbReference type="SUPFAM" id="SSF53901">
    <property type="entry name" value="Thiolase-like"/>
    <property type="match status" value="1"/>
</dbReference>
<feature type="region of interest" description="Disordered" evidence="6">
    <location>
        <begin position="2868"/>
        <end position="2888"/>
    </location>
</feature>
<evidence type="ECO:0000313" key="10">
    <source>
        <dbReference type="Proteomes" id="UP000031364"/>
    </source>
</evidence>
<evidence type="ECO:0000259" key="8">
    <source>
        <dbReference type="PROSITE" id="PS52004"/>
    </source>
</evidence>
<evidence type="ECO:0000256" key="3">
    <source>
        <dbReference type="ARBA" id="ARBA00022553"/>
    </source>
</evidence>
<dbReference type="InterPro" id="IPR045851">
    <property type="entry name" value="AMP-bd_C_sf"/>
</dbReference>
<feature type="domain" description="Carrier" evidence="7">
    <location>
        <begin position="2499"/>
        <end position="2574"/>
    </location>
</feature>
<dbReference type="PROSITE" id="PS50075">
    <property type="entry name" value="CARRIER"/>
    <property type="match status" value="3"/>
</dbReference>
<feature type="region of interest" description="Disordered" evidence="6">
    <location>
        <begin position="1522"/>
        <end position="1542"/>
    </location>
</feature>
<dbReference type="InterPro" id="IPR036736">
    <property type="entry name" value="ACP-like_sf"/>
</dbReference>
<dbReference type="Pfam" id="PF13193">
    <property type="entry name" value="AMP-binding_C"/>
    <property type="match status" value="2"/>
</dbReference>
<dbReference type="InterPro" id="IPR020806">
    <property type="entry name" value="PKS_PP-bd"/>
</dbReference>
<dbReference type="SUPFAM" id="SSF47336">
    <property type="entry name" value="ACP-like"/>
    <property type="match status" value="3"/>
</dbReference>
<dbReference type="PROSITE" id="PS00455">
    <property type="entry name" value="AMP_BINDING"/>
    <property type="match status" value="2"/>
</dbReference>
<evidence type="ECO:0000256" key="6">
    <source>
        <dbReference type="SAM" id="MobiDB-lite"/>
    </source>
</evidence>
<dbReference type="PANTHER" id="PTHR45527">
    <property type="entry name" value="NONRIBOSOMAL PEPTIDE SYNTHETASE"/>
    <property type="match status" value="1"/>
</dbReference>
<accession>A0ABR4ZGQ6</accession>
<keyword evidence="3" id="KW-0597">Phosphoprotein</keyword>
<dbReference type="SUPFAM" id="SSF52777">
    <property type="entry name" value="CoA-dependent acyltransferases"/>
    <property type="match status" value="2"/>
</dbReference>
<dbReference type="InterPro" id="IPR014031">
    <property type="entry name" value="Ketoacyl_synth_C"/>
</dbReference>
<comment type="cofactor">
    <cofactor evidence="1">
        <name>pantetheine 4'-phosphate</name>
        <dbReference type="ChEBI" id="CHEBI:47942"/>
    </cofactor>
</comment>
<dbReference type="Gene3D" id="3.40.50.1820">
    <property type="entry name" value="alpha/beta hydrolase"/>
    <property type="match status" value="1"/>
</dbReference>
<dbReference type="InterPro" id="IPR016035">
    <property type="entry name" value="Acyl_Trfase/lysoPLipase"/>
</dbReference>
<dbReference type="InterPro" id="IPR014043">
    <property type="entry name" value="Acyl_transferase_dom"/>
</dbReference>
<dbReference type="Pfam" id="PF22621">
    <property type="entry name" value="CurL-like_PKS_C"/>
    <property type="match status" value="1"/>
</dbReference>
<comment type="caution">
    <text evidence="9">The sequence shown here is derived from an EMBL/GenBank/DDBJ whole genome shotgun (WGS) entry which is preliminary data.</text>
</comment>
<dbReference type="InterPro" id="IPR020841">
    <property type="entry name" value="PKS_Beta-ketoAc_synthase_dom"/>
</dbReference>
<gene>
    <name evidence="9" type="ORF">FG87_15075</name>
</gene>
<dbReference type="Gene3D" id="3.40.50.980">
    <property type="match status" value="2"/>
</dbReference>
<dbReference type="Proteomes" id="UP000031364">
    <property type="component" value="Unassembled WGS sequence"/>
</dbReference>
<dbReference type="InterPro" id="IPR029058">
    <property type="entry name" value="AB_hydrolase_fold"/>
</dbReference>
<dbReference type="Gene3D" id="3.30.559.30">
    <property type="entry name" value="Nonribosomal peptide synthetase, condensation domain"/>
    <property type="match status" value="1"/>
</dbReference>
<dbReference type="CDD" id="cd19540">
    <property type="entry name" value="LCL_NRPS-like"/>
    <property type="match status" value="1"/>
</dbReference>
<dbReference type="SMART" id="SM00825">
    <property type="entry name" value="PKS_KS"/>
    <property type="match status" value="1"/>
</dbReference>
<evidence type="ECO:0000259" key="7">
    <source>
        <dbReference type="PROSITE" id="PS50075"/>
    </source>
</evidence>
<evidence type="ECO:0000256" key="4">
    <source>
        <dbReference type="ARBA" id="ARBA00022679"/>
    </source>
</evidence>
<name>A0ABR4ZGQ6_9NOCA</name>
<dbReference type="InterPro" id="IPR000873">
    <property type="entry name" value="AMP-dep_synth/lig_dom"/>
</dbReference>
<dbReference type="Gene3D" id="2.30.38.10">
    <property type="entry name" value="Luciferase, Domain 3"/>
    <property type="match status" value="1"/>
</dbReference>
<dbReference type="EMBL" id="JNFP01000015">
    <property type="protein sequence ID" value="KIA64277.1"/>
    <property type="molecule type" value="Genomic_DNA"/>
</dbReference>
<feature type="compositionally biased region" description="Basic and acidic residues" evidence="6">
    <location>
        <begin position="2879"/>
        <end position="2888"/>
    </location>
</feature>
<protein>
    <recommendedName>
        <fullName evidence="11">Phenyloxazoline synthase MbtB</fullName>
    </recommendedName>
</protein>
<feature type="domain" description="Ketosynthase family 3 (KS3)" evidence="8">
    <location>
        <begin position="1630"/>
        <end position="2044"/>
    </location>
</feature>
<dbReference type="Gene3D" id="3.40.50.12780">
    <property type="entry name" value="N-terminal domain of ligase-like"/>
    <property type="match status" value="1"/>
</dbReference>
<dbReference type="InterPro" id="IPR016036">
    <property type="entry name" value="Malonyl_transacylase_ACP-bd"/>
</dbReference>
<dbReference type="InterPro" id="IPR001031">
    <property type="entry name" value="Thioesterase"/>
</dbReference>
<evidence type="ECO:0000256" key="1">
    <source>
        <dbReference type="ARBA" id="ARBA00001957"/>
    </source>
</evidence>
<comment type="similarity">
    <text evidence="5">In the C-terminal section; belongs to the NRP synthetase family.</text>
</comment>
<dbReference type="SUPFAM" id="SSF56801">
    <property type="entry name" value="Acetyl-CoA synthetase-like"/>
    <property type="match status" value="2"/>
</dbReference>
<dbReference type="Gene3D" id="3.40.47.10">
    <property type="match status" value="1"/>
</dbReference>
<keyword evidence="2" id="KW-0596">Phosphopantetheine</keyword>
<dbReference type="CDD" id="cd12117">
    <property type="entry name" value="A_NRPS_Srf_like"/>
    <property type="match status" value="1"/>
</dbReference>
<organism evidence="9 10">
    <name type="scientific">Nocardia vulneris</name>
    <dbReference type="NCBI Taxonomy" id="1141657"/>
    <lineage>
        <taxon>Bacteria</taxon>
        <taxon>Bacillati</taxon>
        <taxon>Actinomycetota</taxon>
        <taxon>Actinomycetes</taxon>
        <taxon>Mycobacteriales</taxon>
        <taxon>Nocardiaceae</taxon>
        <taxon>Nocardia</taxon>
    </lineage>
</organism>
<dbReference type="PANTHER" id="PTHR45527:SF1">
    <property type="entry name" value="FATTY ACID SYNTHASE"/>
    <property type="match status" value="1"/>
</dbReference>